<dbReference type="Gene3D" id="1.10.1670.10">
    <property type="entry name" value="Helix-hairpin-Helix base-excision DNA repair enzymes (C-terminal)"/>
    <property type="match status" value="1"/>
</dbReference>
<evidence type="ECO:0000256" key="3">
    <source>
        <dbReference type="ARBA" id="ARBA00008343"/>
    </source>
</evidence>
<dbReference type="PANTHER" id="PTHR42944">
    <property type="entry name" value="ADENINE DNA GLYCOSYLASE"/>
    <property type="match status" value="1"/>
</dbReference>
<dbReference type="InterPro" id="IPR003265">
    <property type="entry name" value="HhH-GPD_domain"/>
</dbReference>
<sequence>MHAAVIDWYRRHARVLPWRSADRTAWAVMVSEFMLQQTPVGRVLPVWEEWLRRWPSPADLAAEPSGEAVRAWGRLGYPRRALRLHAAAAAITERHGGRVPDDEADLLALPGVGAYTAAAIAAFAHGRRAVVLDTNIRRVFSRTLQGQALPRPSMTVAESRLARALLPADDADAAEWNVAVMELGALVCTARAPRCDDCPLAARCTWLAAGRPAADHRPPGQTWAGTTRQLRGAILAVVREATEPVDVAALLRTTTGPVDGPTAGSSGKPPVRYRRALAVLASLGHDDDRVRAALDGLAADGLVQLEDTDGVGARGRAGNGVRTVRLPD</sequence>
<dbReference type="InterPro" id="IPR004036">
    <property type="entry name" value="Endonuclease-III-like_CS2"/>
</dbReference>
<dbReference type="Pfam" id="PF00730">
    <property type="entry name" value="HhH-GPD"/>
    <property type="match status" value="1"/>
</dbReference>
<dbReference type="EMBL" id="MRDE01000026">
    <property type="protein sequence ID" value="OMH25492.1"/>
    <property type="molecule type" value="Genomic_DNA"/>
</dbReference>
<evidence type="ECO:0000256" key="11">
    <source>
        <dbReference type="ARBA" id="ARBA00023014"/>
    </source>
</evidence>
<reference evidence="15 16" key="1">
    <citation type="submission" date="2016-12" db="EMBL/GenBank/DDBJ databases">
        <title>Draft genome of Tersicoccus phoenicis 1P05MA.</title>
        <authorList>
            <person name="Nakajima Y."/>
            <person name="Yoshizawa S."/>
            <person name="Nakamura K."/>
            <person name="Ogura Y."/>
            <person name="Hayashi T."/>
            <person name="Kogure K."/>
        </authorList>
    </citation>
    <scope>NUCLEOTIDE SEQUENCE [LARGE SCALE GENOMIC DNA]</scope>
    <source>
        <strain evidence="15 16">1p05MA</strain>
    </source>
</reference>
<keyword evidence="11" id="KW-0411">Iron-sulfur</keyword>
<proteinExistence type="inferred from homology"/>
<comment type="cofactor">
    <cofactor evidence="2">
        <name>[4Fe-4S] cluster</name>
        <dbReference type="ChEBI" id="CHEBI:49883"/>
    </cofactor>
</comment>
<name>A0A1R1LD69_9MICC</name>
<dbReference type="GO" id="GO:0035485">
    <property type="term" value="F:adenine/guanine mispair binding"/>
    <property type="evidence" value="ECO:0007669"/>
    <property type="project" value="TreeGrafter"/>
</dbReference>
<evidence type="ECO:0000259" key="14">
    <source>
        <dbReference type="SMART" id="SM00478"/>
    </source>
</evidence>
<comment type="catalytic activity">
    <reaction evidence="1">
        <text>Hydrolyzes free adenine bases from 7,8-dihydro-8-oxoguanine:adenine mismatched double-stranded DNA, leaving an apurinic site.</text>
        <dbReference type="EC" id="3.2.2.31"/>
    </reaction>
</comment>
<dbReference type="InterPro" id="IPR011257">
    <property type="entry name" value="DNA_glycosylase"/>
</dbReference>
<evidence type="ECO:0000256" key="10">
    <source>
        <dbReference type="ARBA" id="ARBA00023004"/>
    </source>
</evidence>
<keyword evidence="6" id="KW-0004">4Fe-4S</keyword>
<dbReference type="PROSITE" id="PS01155">
    <property type="entry name" value="ENDONUCLEASE_III_2"/>
    <property type="match status" value="1"/>
</dbReference>
<dbReference type="GO" id="GO:0006284">
    <property type="term" value="P:base-excision repair"/>
    <property type="evidence" value="ECO:0007669"/>
    <property type="project" value="InterPro"/>
</dbReference>
<dbReference type="FunFam" id="1.10.340.30:FF:000003">
    <property type="entry name" value="A/G-specific adenine glycosylase"/>
    <property type="match status" value="1"/>
</dbReference>
<evidence type="ECO:0000313" key="15">
    <source>
        <dbReference type="EMBL" id="OMH25492.1"/>
    </source>
</evidence>
<dbReference type="GO" id="GO:0006298">
    <property type="term" value="P:mismatch repair"/>
    <property type="evidence" value="ECO:0007669"/>
    <property type="project" value="TreeGrafter"/>
</dbReference>
<dbReference type="CDD" id="cd00056">
    <property type="entry name" value="ENDO3c"/>
    <property type="match status" value="1"/>
</dbReference>
<dbReference type="GO" id="GO:0046872">
    <property type="term" value="F:metal ion binding"/>
    <property type="evidence" value="ECO:0007669"/>
    <property type="project" value="UniProtKB-KW"/>
</dbReference>
<dbReference type="InterPro" id="IPR003651">
    <property type="entry name" value="Endonuclease3_FeS-loop_motif"/>
</dbReference>
<keyword evidence="16" id="KW-1185">Reference proteome</keyword>
<dbReference type="SMART" id="SM00525">
    <property type="entry name" value="FES"/>
    <property type="match status" value="1"/>
</dbReference>
<dbReference type="STRING" id="554083.BKD30_06070"/>
<dbReference type="SMART" id="SM00478">
    <property type="entry name" value="ENDO3c"/>
    <property type="match status" value="1"/>
</dbReference>
<feature type="domain" description="HhH-GPD" evidence="14">
    <location>
        <begin position="34"/>
        <end position="186"/>
    </location>
</feature>
<evidence type="ECO:0000256" key="12">
    <source>
        <dbReference type="ARBA" id="ARBA00023204"/>
    </source>
</evidence>
<keyword evidence="10" id="KW-0408">Iron</keyword>
<dbReference type="EC" id="3.2.2.31" evidence="4"/>
<dbReference type="GO" id="GO:0032357">
    <property type="term" value="F:oxidized purine DNA binding"/>
    <property type="evidence" value="ECO:0007669"/>
    <property type="project" value="TreeGrafter"/>
</dbReference>
<keyword evidence="9" id="KW-0378">Hydrolase</keyword>
<dbReference type="InterPro" id="IPR000445">
    <property type="entry name" value="HhH_motif"/>
</dbReference>
<gene>
    <name evidence="15" type="ORF">BKD30_06070</name>
</gene>
<evidence type="ECO:0000256" key="5">
    <source>
        <dbReference type="ARBA" id="ARBA00022023"/>
    </source>
</evidence>
<keyword evidence="7" id="KW-0479">Metal-binding</keyword>
<dbReference type="Proteomes" id="UP000187085">
    <property type="component" value="Unassembled WGS sequence"/>
</dbReference>
<organism evidence="15 16">
    <name type="scientific">Tersicoccus phoenicis</name>
    <dbReference type="NCBI Taxonomy" id="554083"/>
    <lineage>
        <taxon>Bacteria</taxon>
        <taxon>Bacillati</taxon>
        <taxon>Actinomycetota</taxon>
        <taxon>Actinomycetes</taxon>
        <taxon>Micrococcales</taxon>
        <taxon>Micrococcaceae</taxon>
        <taxon>Tersicoccus</taxon>
    </lineage>
</organism>
<keyword evidence="8" id="KW-0227">DNA damage</keyword>
<dbReference type="Pfam" id="PF10576">
    <property type="entry name" value="EndIII_4Fe-2S"/>
    <property type="match status" value="1"/>
</dbReference>
<evidence type="ECO:0000256" key="8">
    <source>
        <dbReference type="ARBA" id="ARBA00022763"/>
    </source>
</evidence>
<dbReference type="SUPFAM" id="SSF48150">
    <property type="entry name" value="DNA-glycosylase"/>
    <property type="match status" value="1"/>
</dbReference>
<accession>A0A1R1LD69</accession>
<keyword evidence="12" id="KW-0234">DNA repair</keyword>
<dbReference type="InterPro" id="IPR023170">
    <property type="entry name" value="HhH_base_excis_C"/>
</dbReference>
<evidence type="ECO:0000256" key="1">
    <source>
        <dbReference type="ARBA" id="ARBA00000843"/>
    </source>
</evidence>
<dbReference type="GO" id="GO:0000701">
    <property type="term" value="F:purine-specific mismatch base pair DNA N-glycosylase activity"/>
    <property type="evidence" value="ECO:0007669"/>
    <property type="project" value="UniProtKB-EC"/>
</dbReference>
<evidence type="ECO:0000256" key="9">
    <source>
        <dbReference type="ARBA" id="ARBA00022801"/>
    </source>
</evidence>
<evidence type="ECO:0000256" key="2">
    <source>
        <dbReference type="ARBA" id="ARBA00001966"/>
    </source>
</evidence>
<evidence type="ECO:0000256" key="13">
    <source>
        <dbReference type="ARBA" id="ARBA00023295"/>
    </source>
</evidence>
<dbReference type="Pfam" id="PF00633">
    <property type="entry name" value="HHH"/>
    <property type="match status" value="1"/>
</dbReference>
<dbReference type="PANTHER" id="PTHR42944:SF1">
    <property type="entry name" value="ADENINE DNA GLYCOSYLASE"/>
    <property type="match status" value="1"/>
</dbReference>
<dbReference type="GO" id="GO:0034039">
    <property type="term" value="F:8-oxo-7,8-dihydroguanine DNA N-glycosylase activity"/>
    <property type="evidence" value="ECO:0007669"/>
    <property type="project" value="TreeGrafter"/>
</dbReference>
<keyword evidence="13" id="KW-0326">Glycosidase</keyword>
<dbReference type="InterPro" id="IPR044298">
    <property type="entry name" value="MIG/MutY"/>
</dbReference>
<protein>
    <recommendedName>
        <fullName evidence="5">Adenine DNA glycosylase</fullName>
        <ecNumber evidence="4">3.2.2.31</ecNumber>
    </recommendedName>
</protein>
<evidence type="ECO:0000313" key="16">
    <source>
        <dbReference type="Proteomes" id="UP000187085"/>
    </source>
</evidence>
<dbReference type="AlphaFoldDB" id="A0A1R1LD69"/>
<evidence type="ECO:0000256" key="6">
    <source>
        <dbReference type="ARBA" id="ARBA00022485"/>
    </source>
</evidence>
<comment type="caution">
    <text evidence="15">The sequence shown here is derived from an EMBL/GenBank/DDBJ whole genome shotgun (WGS) entry which is preliminary data.</text>
</comment>
<evidence type="ECO:0000256" key="7">
    <source>
        <dbReference type="ARBA" id="ARBA00022723"/>
    </source>
</evidence>
<comment type="similarity">
    <text evidence="3">Belongs to the Nth/MutY family.</text>
</comment>
<dbReference type="Gene3D" id="1.10.340.30">
    <property type="entry name" value="Hypothetical protein, domain 2"/>
    <property type="match status" value="1"/>
</dbReference>
<evidence type="ECO:0000256" key="4">
    <source>
        <dbReference type="ARBA" id="ARBA00012045"/>
    </source>
</evidence>
<dbReference type="GO" id="GO:0051539">
    <property type="term" value="F:4 iron, 4 sulfur cluster binding"/>
    <property type="evidence" value="ECO:0007669"/>
    <property type="project" value="UniProtKB-KW"/>
</dbReference>